<dbReference type="InParanoid" id="M1DGU5"/>
<dbReference type="AlphaFoldDB" id="M1DGU5"/>
<dbReference type="PaxDb" id="4113-PGSC0003DMT400088839"/>
<dbReference type="Pfam" id="PF08284">
    <property type="entry name" value="RVP_2"/>
    <property type="match status" value="1"/>
</dbReference>
<protein>
    <submittedName>
        <fullName evidence="1">Gag-pol polyprotein</fullName>
    </submittedName>
</protein>
<evidence type="ECO:0000313" key="1">
    <source>
        <dbReference type="EnsemblPlants" id="PGSC0003DMT400088839"/>
    </source>
</evidence>
<name>M1DGU5_SOLTU</name>
<dbReference type="HOGENOM" id="CLU_1613703_0_0_1"/>
<organism evidence="1 2">
    <name type="scientific">Solanum tuberosum</name>
    <name type="common">Potato</name>
    <dbReference type="NCBI Taxonomy" id="4113"/>
    <lineage>
        <taxon>Eukaryota</taxon>
        <taxon>Viridiplantae</taxon>
        <taxon>Streptophyta</taxon>
        <taxon>Embryophyta</taxon>
        <taxon>Tracheophyta</taxon>
        <taxon>Spermatophyta</taxon>
        <taxon>Magnoliopsida</taxon>
        <taxon>eudicotyledons</taxon>
        <taxon>Gunneridae</taxon>
        <taxon>Pentapetalae</taxon>
        <taxon>asterids</taxon>
        <taxon>lamiids</taxon>
        <taxon>Solanales</taxon>
        <taxon>Solanaceae</taxon>
        <taxon>Solanoideae</taxon>
        <taxon>Solaneae</taxon>
        <taxon>Solanum</taxon>
    </lineage>
</organism>
<dbReference type="Proteomes" id="UP000011115">
    <property type="component" value="Unassembled WGS sequence"/>
</dbReference>
<keyword evidence="2" id="KW-1185">Reference proteome</keyword>
<proteinExistence type="predicted"/>
<evidence type="ECO:0000313" key="2">
    <source>
        <dbReference type="Proteomes" id="UP000011115"/>
    </source>
</evidence>
<reference evidence="2" key="1">
    <citation type="journal article" date="2011" name="Nature">
        <title>Genome sequence and analysis of the tuber crop potato.</title>
        <authorList>
            <consortium name="The Potato Genome Sequencing Consortium"/>
        </authorList>
    </citation>
    <scope>NUCLEOTIDE SEQUENCE [LARGE SCALE GENOMIC DNA]</scope>
    <source>
        <strain evidence="2">cv. DM1-3 516 R44</strain>
    </source>
</reference>
<reference evidence="1" key="2">
    <citation type="submission" date="2015-06" db="UniProtKB">
        <authorList>
            <consortium name="EnsemblPlants"/>
        </authorList>
    </citation>
    <scope>IDENTIFICATION</scope>
    <source>
        <strain evidence="1">DM1-3 516 R44</strain>
    </source>
</reference>
<dbReference type="Gramene" id="PGSC0003DMT400088839">
    <property type="protein sequence ID" value="PGSC0003DMT400088839"/>
    <property type="gene ID" value="PGSC0003DMG400038410"/>
</dbReference>
<accession>M1DGU5</accession>
<sequence length="165" mass="18638">MNPPSFTGSSTTEDPKFFVEELQKVFEVMHVADAKRVELAAYQLKNRATSRGDTSGEGGGENHLYAITSRQEQENSPDVVTGMIKVFTLNVYDLLDPGASLSFVTPYVAMKFDVLPEKLWLHVLEQRAEYVPSATRQVCLAKLRLQFLRSFQPFCSFFARNCPCF</sequence>
<dbReference type="EnsemblPlants" id="PGSC0003DMT400088839">
    <property type="protein sequence ID" value="PGSC0003DMT400088839"/>
    <property type="gene ID" value="PGSC0003DMG400038410"/>
</dbReference>